<dbReference type="InterPro" id="IPR011050">
    <property type="entry name" value="Pectin_lyase_fold/virulence"/>
</dbReference>
<evidence type="ECO:0000313" key="3">
    <source>
        <dbReference type="Proteomes" id="UP000295701"/>
    </source>
</evidence>
<dbReference type="AlphaFoldDB" id="A0A4R6ABS8"/>
<dbReference type="OrthoDB" id="7749009at2"/>
<keyword evidence="3" id="KW-1185">Reference proteome</keyword>
<dbReference type="Gene3D" id="2.160.20.10">
    <property type="entry name" value="Single-stranded right-handed beta-helix, Pectin lyase-like"/>
    <property type="match status" value="1"/>
</dbReference>
<proteinExistence type="predicted"/>
<dbReference type="EMBL" id="SNAA01000007">
    <property type="protein sequence ID" value="TDL79778.1"/>
    <property type="molecule type" value="Genomic_DNA"/>
</dbReference>
<protein>
    <submittedName>
        <fullName evidence="2">Right-handed parallel beta-helix repeat-containing protein</fullName>
    </submittedName>
</protein>
<dbReference type="InterPro" id="IPR024535">
    <property type="entry name" value="RHGA/B-epi-like_pectate_lyase"/>
</dbReference>
<sequence>MNKVITDGLVLMPSRFARGLDRWSSGDGTAGSPDLEFDDRAVFVPSDQDFGGCLELVKTEGVQRLRYRTRTPIIPGCYLRVTARVKAISGNLPEVRIAGWAGRGNDVHVDGVTEAAESRMIEEYGDIVEVSAIVGAGRRGGVDLSWGPAAEYGYLGLDLTGPTGGVVRIDDLTIEDVTSVFIADMLPIVDVRDFGAVGDGVTDETAAFNAADAAADGREIIVPKGTYRLGGDVYIDTHIRFEGRVVQARDARFVLRKNFDLPSYIDAFGDEVIAFEKAFQALLSNSDHESLDLGGRRIDLDGPIDMARAAGTDVFEIRRVIRNGQFNVKPGAGWTVESVVSQATYRPGQFRERLTGVANVANIAVGAQVVGAGVGREVYVRAKSVAGRWVELSQPLYGPRETQSYTFRRYKYALDFSGFTKLSKFTITDVEFQLDGRASGILMAPEGETFHLRDSFVTKPSHRGITSHGRGCQDLQVDRCHFISDEQQVPATQRQSVALNVNANDAKIRDSRFQRFGTTMVLNGQGHLILGNHWFQGDEVQGGARIGGLIFTQPNIRSFVTGNYIDNCSIEWTNEHDCYPGFDNEFSFGGLTVTGNSFVSINAARYFSWIVVKPYGAGHFIHGFSVIGNAFRAINSIVGRIEKVDTSRASLNNSRMRMVEFSGNTFNGIERQTINPAALEFNHPSAERTWTLDPSAYLPFDGWAKTVTSVVPVGRLFDGGGNAAHHMPHIGVMQGGGNDRVQLYWPEKVRGKVNMTVRADTPY</sequence>
<evidence type="ECO:0000313" key="2">
    <source>
        <dbReference type="EMBL" id="TDL79778.1"/>
    </source>
</evidence>
<organism evidence="2 3">
    <name type="scientific">Palleronia sediminis</name>
    <dbReference type="NCBI Taxonomy" id="2547833"/>
    <lineage>
        <taxon>Bacteria</taxon>
        <taxon>Pseudomonadati</taxon>
        <taxon>Pseudomonadota</taxon>
        <taxon>Alphaproteobacteria</taxon>
        <taxon>Rhodobacterales</taxon>
        <taxon>Roseobacteraceae</taxon>
        <taxon>Palleronia</taxon>
    </lineage>
</organism>
<comment type="caution">
    <text evidence="2">The sequence shown here is derived from an EMBL/GenBank/DDBJ whole genome shotgun (WGS) entry which is preliminary data.</text>
</comment>
<gene>
    <name evidence="2" type="ORF">E2L08_07745</name>
</gene>
<dbReference type="RefSeq" id="WP_133396502.1">
    <property type="nucleotide sequence ID" value="NZ_SNAA01000007.1"/>
</dbReference>
<evidence type="ECO:0000259" key="1">
    <source>
        <dbReference type="Pfam" id="PF12708"/>
    </source>
</evidence>
<accession>A0A4R6ABS8</accession>
<dbReference type="Pfam" id="PF12708">
    <property type="entry name" value="Pect-lyase_RHGA_epim"/>
    <property type="match status" value="1"/>
</dbReference>
<feature type="domain" description="Rhamnogalacturonase A/B/Epimerase-like pectate lyase" evidence="1">
    <location>
        <begin position="189"/>
        <end position="241"/>
    </location>
</feature>
<dbReference type="Proteomes" id="UP000295701">
    <property type="component" value="Unassembled WGS sequence"/>
</dbReference>
<reference evidence="2 3" key="1">
    <citation type="submission" date="2019-03" db="EMBL/GenBank/DDBJ databases">
        <title>Primorskyibacter sp. SS33 isolated from sediments.</title>
        <authorList>
            <person name="Xunke S."/>
        </authorList>
    </citation>
    <scope>NUCLEOTIDE SEQUENCE [LARGE SCALE GENOMIC DNA]</scope>
    <source>
        <strain evidence="2 3">SS33</strain>
    </source>
</reference>
<dbReference type="InterPro" id="IPR012334">
    <property type="entry name" value="Pectin_lyas_fold"/>
</dbReference>
<dbReference type="SUPFAM" id="SSF51126">
    <property type="entry name" value="Pectin lyase-like"/>
    <property type="match status" value="1"/>
</dbReference>
<name>A0A4R6ABS8_9RHOB</name>